<organism evidence="1">
    <name type="scientific">Chromera velia CCMP2878</name>
    <dbReference type="NCBI Taxonomy" id="1169474"/>
    <lineage>
        <taxon>Eukaryota</taxon>
        <taxon>Sar</taxon>
        <taxon>Alveolata</taxon>
        <taxon>Colpodellida</taxon>
        <taxon>Chromeraceae</taxon>
        <taxon>Chromera</taxon>
    </lineage>
</organism>
<protein>
    <submittedName>
        <fullName evidence="1">Uncharacterized protein</fullName>
    </submittedName>
</protein>
<dbReference type="EMBL" id="CDMZ01005198">
    <property type="protein sequence ID" value="CEM52266.1"/>
    <property type="molecule type" value="Genomic_DNA"/>
</dbReference>
<evidence type="ECO:0000313" key="1">
    <source>
        <dbReference type="EMBL" id="CEM52266.1"/>
    </source>
</evidence>
<dbReference type="AlphaFoldDB" id="A0A0G4I5N2"/>
<dbReference type="Gene3D" id="3.30.450.30">
    <property type="entry name" value="Dynein light chain 2a, cytoplasmic"/>
    <property type="match status" value="1"/>
</dbReference>
<dbReference type="VEuPathDB" id="CryptoDB:Cvel_11185"/>
<sequence length="93" mass="10012">MDECLSKLLKSNADYSGALVLNEQGLLLGVKGEVPVETSQFHKIVAATRQDAQTDGLCFDTPSRSILAKEKHGMTLVIFKQKPPPPVPAPPPT</sequence>
<gene>
    <name evidence="1" type="ORF">Cvel_11185</name>
</gene>
<name>A0A0G4I5N2_9ALVE</name>
<reference evidence="1" key="1">
    <citation type="submission" date="2014-11" db="EMBL/GenBank/DDBJ databases">
        <authorList>
            <person name="Otto D Thomas"/>
            <person name="Naeem Raeece"/>
        </authorList>
    </citation>
    <scope>NUCLEOTIDE SEQUENCE</scope>
</reference>
<accession>A0A0G4I5N2</accession>
<proteinExistence type="predicted"/>